<dbReference type="PANTHER" id="PTHR30309:SF0">
    <property type="entry name" value="GLYCEROL-3-PHOSPHATE ACYLTRANSFERASE-RELATED"/>
    <property type="match status" value="1"/>
</dbReference>
<keyword evidence="9" id="KW-1208">Phospholipid metabolism</keyword>
<evidence type="ECO:0000256" key="4">
    <source>
        <dbReference type="ARBA" id="ARBA00022692"/>
    </source>
</evidence>
<keyword evidence="7 10" id="KW-0472">Membrane</keyword>
<keyword evidence="5 10" id="KW-1133">Transmembrane helix</keyword>
<dbReference type="Pfam" id="PF02660">
    <property type="entry name" value="G3P_acyltransf"/>
    <property type="match status" value="1"/>
</dbReference>
<gene>
    <name evidence="11" type="primary">plsY2</name>
    <name evidence="11" type="ORF">GCM10008957_16920</name>
</gene>
<feature type="transmembrane region" description="Helical" evidence="10">
    <location>
        <begin position="7"/>
        <end position="29"/>
    </location>
</feature>
<sequence>MPPLASALLILLSSYLIGSLVFGILYSRIRGRDIRNADLPGGSGTYRQYGLWPAIIVTALDILKGVAAVLLARAIAPEFVWLATLGVTLGHCYPLYFKFDGGGGIAPFNGGFMAAAPLAATPTFILALLVIPAYKATLQPRLKINAIPFAAACMLIFGIVFSLVFHQGLAAFVSGAAVMVVRAVQMLRQPGRESSGLS</sequence>
<reference evidence="11" key="1">
    <citation type="journal article" date="2014" name="Int. J. Syst. Evol. Microbiol.">
        <title>Complete genome sequence of Corynebacterium casei LMG S-19264T (=DSM 44701T), isolated from a smear-ripened cheese.</title>
        <authorList>
            <consortium name="US DOE Joint Genome Institute (JGI-PGF)"/>
            <person name="Walter F."/>
            <person name="Albersmeier A."/>
            <person name="Kalinowski J."/>
            <person name="Ruckert C."/>
        </authorList>
    </citation>
    <scope>NUCLEOTIDE SEQUENCE</scope>
    <source>
        <strain evidence="11">JCM 31311</strain>
    </source>
</reference>
<dbReference type="RefSeq" id="WP_189089326.1">
    <property type="nucleotide sequence ID" value="NZ_BMQL01000007.1"/>
</dbReference>
<keyword evidence="11" id="KW-0012">Acyltransferase</keyword>
<evidence type="ECO:0000313" key="11">
    <source>
        <dbReference type="EMBL" id="GGR04647.1"/>
    </source>
</evidence>
<keyword evidence="6" id="KW-0443">Lipid metabolism</keyword>
<accession>A0A918C4E7</accession>
<dbReference type="PANTHER" id="PTHR30309">
    <property type="entry name" value="INNER MEMBRANE PROTEIN YGIH"/>
    <property type="match status" value="1"/>
</dbReference>
<dbReference type="Proteomes" id="UP000603865">
    <property type="component" value="Unassembled WGS sequence"/>
</dbReference>
<name>A0A918C4E7_9DEIO</name>
<dbReference type="GO" id="GO:0005886">
    <property type="term" value="C:plasma membrane"/>
    <property type="evidence" value="ECO:0007669"/>
    <property type="project" value="InterPro"/>
</dbReference>
<protein>
    <submittedName>
        <fullName evidence="11">Glycerol-3-phosphate acyltransferase 2</fullName>
    </submittedName>
</protein>
<feature type="transmembrane region" description="Helical" evidence="10">
    <location>
        <begin position="79"/>
        <end position="99"/>
    </location>
</feature>
<evidence type="ECO:0000256" key="5">
    <source>
        <dbReference type="ARBA" id="ARBA00022989"/>
    </source>
</evidence>
<feature type="transmembrane region" description="Helical" evidence="10">
    <location>
        <begin position="49"/>
        <end position="72"/>
    </location>
</feature>
<keyword evidence="12" id="KW-1185">Reference proteome</keyword>
<keyword evidence="8" id="KW-0594">Phospholipid biosynthesis</keyword>
<feature type="transmembrane region" description="Helical" evidence="10">
    <location>
        <begin position="111"/>
        <end position="134"/>
    </location>
</feature>
<evidence type="ECO:0000256" key="1">
    <source>
        <dbReference type="ARBA" id="ARBA00022475"/>
    </source>
</evidence>
<dbReference type="InterPro" id="IPR003811">
    <property type="entry name" value="G3P_acylTferase_PlsY"/>
</dbReference>
<dbReference type="SMART" id="SM01207">
    <property type="entry name" value="G3P_acyltransf"/>
    <property type="match status" value="1"/>
</dbReference>
<organism evidence="11 12">
    <name type="scientific">Deinococcus ruber</name>
    <dbReference type="NCBI Taxonomy" id="1848197"/>
    <lineage>
        <taxon>Bacteria</taxon>
        <taxon>Thermotogati</taxon>
        <taxon>Deinococcota</taxon>
        <taxon>Deinococci</taxon>
        <taxon>Deinococcales</taxon>
        <taxon>Deinococcaceae</taxon>
        <taxon>Deinococcus</taxon>
    </lineage>
</organism>
<evidence type="ECO:0000313" key="12">
    <source>
        <dbReference type="Proteomes" id="UP000603865"/>
    </source>
</evidence>
<keyword evidence="4 10" id="KW-0812">Transmembrane</keyword>
<dbReference type="GO" id="GO:0043772">
    <property type="term" value="F:acyl-phosphate glycerol-3-phosphate acyltransferase activity"/>
    <property type="evidence" value="ECO:0007669"/>
    <property type="project" value="InterPro"/>
</dbReference>
<reference evidence="11" key="2">
    <citation type="submission" date="2020-09" db="EMBL/GenBank/DDBJ databases">
        <authorList>
            <person name="Sun Q."/>
            <person name="Ohkuma M."/>
        </authorList>
    </citation>
    <scope>NUCLEOTIDE SEQUENCE</scope>
    <source>
        <strain evidence="11">JCM 31311</strain>
    </source>
</reference>
<proteinExistence type="predicted"/>
<evidence type="ECO:0000256" key="2">
    <source>
        <dbReference type="ARBA" id="ARBA00022516"/>
    </source>
</evidence>
<feature type="transmembrane region" description="Helical" evidence="10">
    <location>
        <begin position="146"/>
        <end position="163"/>
    </location>
</feature>
<dbReference type="NCBIfam" id="NF010978">
    <property type="entry name" value="PRK14401.1"/>
    <property type="match status" value="1"/>
</dbReference>
<keyword evidence="3" id="KW-0808">Transferase</keyword>
<keyword evidence="2" id="KW-0444">Lipid biosynthesis</keyword>
<dbReference type="GO" id="GO:0008654">
    <property type="term" value="P:phospholipid biosynthetic process"/>
    <property type="evidence" value="ECO:0007669"/>
    <property type="project" value="UniProtKB-KW"/>
</dbReference>
<keyword evidence="1" id="KW-1003">Cell membrane</keyword>
<evidence type="ECO:0000256" key="7">
    <source>
        <dbReference type="ARBA" id="ARBA00023136"/>
    </source>
</evidence>
<evidence type="ECO:0000256" key="10">
    <source>
        <dbReference type="SAM" id="Phobius"/>
    </source>
</evidence>
<comment type="caution">
    <text evidence="11">The sequence shown here is derived from an EMBL/GenBank/DDBJ whole genome shotgun (WGS) entry which is preliminary data.</text>
</comment>
<evidence type="ECO:0000256" key="8">
    <source>
        <dbReference type="ARBA" id="ARBA00023209"/>
    </source>
</evidence>
<evidence type="ECO:0000256" key="6">
    <source>
        <dbReference type="ARBA" id="ARBA00023098"/>
    </source>
</evidence>
<evidence type="ECO:0000256" key="3">
    <source>
        <dbReference type="ARBA" id="ARBA00022679"/>
    </source>
</evidence>
<evidence type="ECO:0000256" key="9">
    <source>
        <dbReference type="ARBA" id="ARBA00023264"/>
    </source>
</evidence>
<dbReference type="AlphaFoldDB" id="A0A918C4E7"/>
<dbReference type="EMBL" id="BMQL01000007">
    <property type="protein sequence ID" value="GGR04647.1"/>
    <property type="molecule type" value="Genomic_DNA"/>
</dbReference>